<organism evidence="1 2">
    <name type="scientific">Erwinia plantamica</name>
    <dbReference type="NCBI Taxonomy" id="3237104"/>
    <lineage>
        <taxon>Bacteria</taxon>
        <taxon>Pseudomonadati</taxon>
        <taxon>Pseudomonadota</taxon>
        <taxon>Gammaproteobacteria</taxon>
        <taxon>Enterobacterales</taxon>
        <taxon>Erwiniaceae</taxon>
        <taxon>Erwinia</taxon>
    </lineage>
</organism>
<evidence type="ECO:0000313" key="1">
    <source>
        <dbReference type="EMBL" id="MFG6075875.1"/>
    </source>
</evidence>
<accession>A0ABW7CI27</accession>
<comment type="caution">
    <text evidence="1">The sequence shown here is derived from an EMBL/GenBank/DDBJ whole genome shotgun (WGS) entry which is preliminary data.</text>
</comment>
<sequence>MKLSIFHIVMERDGRANRKFAGSAVWFRLFASGFRADSACEEMFFFVRRLQFVMRGTFIHPISWHD</sequence>
<reference evidence="1 2" key="1">
    <citation type="submission" date="2024-07" db="EMBL/GenBank/DDBJ databases">
        <title>Novel bacterial strain Erwinia sp. OPT-41 promoting growth of various crops.</title>
        <authorList>
            <person name="Egorshina A."/>
            <person name="Lukyantsev M.A."/>
            <person name="Golubev S.N."/>
            <person name="Muratova A.Y."/>
            <person name="Bulygina E.A."/>
        </authorList>
    </citation>
    <scope>NUCLEOTIDE SEQUENCE [LARGE SCALE GENOMIC DNA]</scope>
    <source>
        <strain evidence="1 2">OPT-41</strain>
    </source>
</reference>
<dbReference type="EMBL" id="JBGCUC010000004">
    <property type="protein sequence ID" value="MFG6075875.1"/>
    <property type="molecule type" value="Genomic_DNA"/>
</dbReference>
<evidence type="ECO:0000313" key="2">
    <source>
        <dbReference type="Proteomes" id="UP001605250"/>
    </source>
</evidence>
<keyword evidence="2" id="KW-1185">Reference proteome</keyword>
<proteinExistence type="predicted"/>
<gene>
    <name evidence="1" type="ORF">AB3U87_05785</name>
</gene>
<protein>
    <submittedName>
        <fullName evidence="1">Uncharacterized protein</fullName>
    </submittedName>
</protein>
<name>A0ABW7CI27_9GAMM</name>
<dbReference type="Proteomes" id="UP001605250">
    <property type="component" value="Unassembled WGS sequence"/>
</dbReference>